<reference evidence="2 3" key="1">
    <citation type="journal article" date="2014" name="PLoS Genet.">
        <title>Phylogenetically driven sequencing of extremely halophilic archaea reveals strategies for static and dynamic osmo-response.</title>
        <authorList>
            <person name="Becker E.A."/>
            <person name="Seitzer P.M."/>
            <person name="Tritt A."/>
            <person name="Larsen D."/>
            <person name="Krusor M."/>
            <person name="Yao A.I."/>
            <person name="Wu D."/>
            <person name="Madern D."/>
            <person name="Eisen J.A."/>
            <person name="Darling A.E."/>
            <person name="Facciotti M.T."/>
        </authorList>
    </citation>
    <scope>NUCLEOTIDE SEQUENCE [LARGE SCALE GENOMIC DNA]</scope>
    <source>
        <strain evidence="2 3">JCM 14624</strain>
    </source>
</reference>
<dbReference type="Proteomes" id="UP000011560">
    <property type="component" value="Unassembled WGS sequence"/>
</dbReference>
<protein>
    <recommendedName>
        <fullName evidence="1">DUF8053 domain-containing protein</fullName>
    </recommendedName>
</protein>
<dbReference type="OrthoDB" id="201619at2157"/>
<dbReference type="EMBL" id="AOIQ01000021">
    <property type="protein sequence ID" value="ELZ08507.1"/>
    <property type="molecule type" value="Genomic_DNA"/>
</dbReference>
<gene>
    <name evidence="2" type="ORF">C479_14248</name>
</gene>
<dbReference type="STRING" id="1227490.C479_14248"/>
<keyword evidence="3" id="KW-1185">Reference proteome</keyword>
<evidence type="ECO:0000313" key="2">
    <source>
        <dbReference type="EMBL" id="ELZ08507.1"/>
    </source>
</evidence>
<name>M0BDH2_9EURY</name>
<organism evidence="2 3">
    <name type="scientific">Halovivax asiaticus JCM 14624</name>
    <dbReference type="NCBI Taxonomy" id="1227490"/>
    <lineage>
        <taxon>Archaea</taxon>
        <taxon>Methanobacteriati</taxon>
        <taxon>Methanobacteriota</taxon>
        <taxon>Stenosarchaea group</taxon>
        <taxon>Halobacteria</taxon>
        <taxon>Halobacteriales</taxon>
        <taxon>Natrialbaceae</taxon>
        <taxon>Halovivax</taxon>
    </lineage>
</organism>
<proteinExistence type="predicted"/>
<sequence>MAIRKIQRIGGSIGVTIPKDEAKREGLVDEDGELAGEYHAQIKQEDDLEWSVDVFDELEG</sequence>
<comment type="caution">
    <text evidence="2">The sequence shown here is derived from an EMBL/GenBank/DDBJ whole genome shotgun (WGS) entry which is preliminary data.</text>
</comment>
<dbReference type="AlphaFoldDB" id="M0BDH2"/>
<dbReference type="RefSeq" id="WP_007703944.1">
    <property type="nucleotide sequence ID" value="NZ_AOIQ01000021.1"/>
</dbReference>
<dbReference type="InterPro" id="IPR058366">
    <property type="entry name" value="DUF8053"/>
</dbReference>
<feature type="domain" description="DUF8053" evidence="1">
    <location>
        <begin position="3"/>
        <end position="57"/>
    </location>
</feature>
<accession>M0BDH2</accession>
<dbReference type="Pfam" id="PF26227">
    <property type="entry name" value="DUF8053"/>
    <property type="match status" value="1"/>
</dbReference>
<evidence type="ECO:0000259" key="1">
    <source>
        <dbReference type="Pfam" id="PF26227"/>
    </source>
</evidence>
<evidence type="ECO:0000313" key="3">
    <source>
        <dbReference type="Proteomes" id="UP000011560"/>
    </source>
</evidence>